<keyword evidence="1" id="KW-1133">Transmembrane helix</keyword>
<proteinExistence type="predicted"/>
<evidence type="ECO:0000313" key="3">
    <source>
        <dbReference type="Proteomes" id="UP000004776"/>
    </source>
</evidence>
<evidence type="ECO:0000256" key="1">
    <source>
        <dbReference type="SAM" id="Phobius"/>
    </source>
</evidence>
<dbReference type="EMBL" id="AFCW01001491">
    <property type="protein sequence ID" value="EHD01031.1"/>
    <property type="molecule type" value="Genomic_DNA"/>
</dbReference>
<organism evidence="2 3">
    <name type="scientific">Salmonella enterica subsp. enterica serovar Urbana str. R8-2977</name>
    <dbReference type="NCBI Taxonomy" id="913084"/>
    <lineage>
        <taxon>Bacteria</taxon>
        <taxon>Pseudomonadati</taxon>
        <taxon>Pseudomonadota</taxon>
        <taxon>Gammaproteobacteria</taxon>
        <taxon>Enterobacterales</taxon>
        <taxon>Enterobacteriaceae</taxon>
        <taxon>Salmonella</taxon>
    </lineage>
</organism>
<dbReference type="Proteomes" id="UP000004776">
    <property type="component" value="Unassembled WGS sequence"/>
</dbReference>
<gene>
    <name evidence="2" type="ORF">LTSEURB_3908</name>
</gene>
<reference evidence="2 3" key="1">
    <citation type="journal article" date="2011" name="BMC Genomics">
        <title>Genome sequencing reveals diversification of virulence factor content and possible host adaptation in distinct subpopulations of Salmonella enterica.</title>
        <authorList>
            <person name="den Bakker H.C."/>
            <person name="Moreno Switt A.I."/>
            <person name="Govoni G."/>
            <person name="Cummings C.A."/>
            <person name="Ranieri M.L."/>
            <person name="Degoricija L."/>
            <person name="Hoelzer K."/>
            <person name="Rodriguez-Rivera L.D."/>
            <person name="Brown S."/>
            <person name="Bolchacova E."/>
            <person name="Furtado M.R."/>
            <person name="Wiedmann M."/>
        </authorList>
    </citation>
    <scope>NUCLEOTIDE SEQUENCE [LARGE SCALE GENOMIC DNA]</scope>
    <source>
        <strain evidence="2 3">R8-2977</strain>
    </source>
</reference>
<keyword evidence="1" id="KW-0472">Membrane</keyword>
<comment type="caution">
    <text evidence="2">The sequence shown here is derived from an EMBL/GenBank/DDBJ whole genome shotgun (WGS) entry which is preliminary data.</text>
</comment>
<feature type="transmembrane region" description="Helical" evidence="1">
    <location>
        <begin position="45"/>
        <end position="66"/>
    </location>
</feature>
<keyword evidence="1" id="KW-0812">Transmembrane</keyword>
<dbReference type="AlphaFoldDB" id="G5RYT5"/>
<sequence>MAPEADAALLARLYDVPRLIFTITFFIGWPAASFTVTVAAICSPFFAFAIPVASSWPASVSVRLAAARR</sequence>
<evidence type="ECO:0000313" key="2">
    <source>
        <dbReference type="EMBL" id="EHD01031.1"/>
    </source>
</evidence>
<feature type="transmembrane region" description="Helical" evidence="1">
    <location>
        <begin position="19"/>
        <end position="39"/>
    </location>
</feature>
<name>G5RYT5_SALET</name>
<feature type="non-terminal residue" evidence="2">
    <location>
        <position position="69"/>
    </location>
</feature>
<accession>G5RYT5</accession>
<protein>
    <submittedName>
        <fullName evidence="2">Uncharacterized protein</fullName>
    </submittedName>
</protein>